<evidence type="ECO:0000313" key="4">
    <source>
        <dbReference type="EMBL" id="RWU84265.1"/>
    </source>
</evidence>
<dbReference type="GO" id="GO:0016853">
    <property type="term" value="F:isomerase activity"/>
    <property type="evidence" value="ECO:0007669"/>
    <property type="project" value="UniProtKB-KW"/>
</dbReference>
<evidence type="ECO:0000256" key="1">
    <source>
        <dbReference type="ARBA" id="ARBA00005254"/>
    </source>
</evidence>
<dbReference type="PROSITE" id="PS00166">
    <property type="entry name" value="ENOYL_COA_HYDRATASE"/>
    <property type="match status" value="1"/>
</dbReference>
<dbReference type="AlphaFoldDB" id="K1EMM0"/>
<dbReference type="Proteomes" id="UP000004474">
    <property type="component" value="Unassembled WGS sequence"/>
</dbReference>
<comment type="caution">
    <text evidence="3">The sequence shown here is derived from an EMBL/GenBank/DDBJ whole genome shotgun (WGS) entry which is preliminary data.</text>
</comment>
<protein>
    <submittedName>
        <fullName evidence="3 4">Enoyl-CoA hydratase</fullName>
    </submittedName>
</protein>
<dbReference type="Proteomes" id="UP000288711">
    <property type="component" value="Unassembled WGS sequence"/>
</dbReference>
<keyword evidence="3" id="KW-0413">Isomerase</keyword>
<dbReference type="RefSeq" id="WP_007928500.1">
    <property type="nucleotide sequence ID" value="NZ_ALWX01000054.1"/>
</dbReference>
<dbReference type="PANTHER" id="PTHR43149:SF1">
    <property type="entry name" value="DELTA(3,5)-DELTA(2,4)-DIENOYL-COA ISOMERASE, MITOCHONDRIAL"/>
    <property type="match status" value="1"/>
</dbReference>
<sequence>MPRHITTTISDGIAHVRLARPDKLNALTLEMLDDLAAVAHGLRSDRRLRAVVISGEGDSFCAGLDFGSAMKKPSGIVSRFVPRPWRGTNTFQEAPWAFRRLPVPVIAAVSGHCLGGGLQIALAADFRITHPDATWSVLEGRWGIIPDMSGVQALSELVGIDVAKQLTMTADKITGTRADELGLATEVADDPVAAALALAERLATRSPDALAATKRLFDGTWHRSPRHTFARERREQLPLLFGPNAARARAANARKAEPEFLPRQRRLVP</sequence>
<dbReference type="EMBL" id="PIPF01000005">
    <property type="protein sequence ID" value="RWU84265.1"/>
    <property type="molecule type" value="Genomic_DNA"/>
</dbReference>
<dbReference type="SUPFAM" id="SSF52096">
    <property type="entry name" value="ClpP/crotonase"/>
    <property type="match status" value="1"/>
</dbReference>
<evidence type="ECO:0000256" key="2">
    <source>
        <dbReference type="RuleBase" id="RU003707"/>
    </source>
</evidence>
<dbReference type="InterPro" id="IPR001753">
    <property type="entry name" value="Enoyl-CoA_hydra/iso"/>
</dbReference>
<dbReference type="CDD" id="cd06558">
    <property type="entry name" value="crotonase-like"/>
    <property type="match status" value="1"/>
</dbReference>
<dbReference type="PANTHER" id="PTHR43149">
    <property type="entry name" value="ENOYL-COA HYDRATASE"/>
    <property type="match status" value="1"/>
</dbReference>
<dbReference type="NCBIfam" id="NF005699">
    <property type="entry name" value="PRK07509.1"/>
    <property type="match status" value="1"/>
</dbReference>
<dbReference type="InterPro" id="IPR045002">
    <property type="entry name" value="Ech1-like"/>
</dbReference>
<dbReference type="EMBL" id="ALWX01000054">
    <property type="protein sequence ID" value="EKA60548.1"/>
    <property type="molecule type" value="Genomic_DNA"/>
</dbReference>
<comment type="similarity">
    <text evidence="1 2">Belongs to the enoyl-CoA hydratase/isomerase family.</text>
</comment>
<reference evidence="3 5" key="2">
    <citation type="journal article" date="2012" name="J. Bacteriol.">
        <title>Genome Sequence of Janibacter hoylei MTCC8307, Isolated from the Stratospheric Air.</title>
        <authorList>
            <person name="Pawar S.P."/>
            <person name="Dhotre D.P."/>
            <person name="Shetty S.A."/>
            <person name="Chowdhury S.P."/>
            <person name="Chaudhari B.L."/>
            <person name="Shouche Y.S."/>
        </authorList>
    </citation>
    <scope>NUCLEOTIDE SEQUENCE [LARGE SCALE GENOMIC DNA]</scope>
    <source>
        <strain evidence="3 5">PVAS-1</strain>
    </source>
</reference>
<reference evidence="4 6" key="1">
    <citation type="journal article" date="2009" name="Int. J. Syst. Evol. Microbiol.">
        <title>Janibacter hoylei sp. nov., Bacillus isronensis sp. nov. and Bacillus aryabhattai sp. nov., isolated from cryotubes used for collecting air from the upper atmosphere.</title>
        <authorList>
            <person name="Shivaji S."/>
            <person name="Chaturvedi P."/>
            <person name="Begum Z."/>
            <person name="Pindi P.K."/>
            <person name="Manorama R."/>
            <person name="Padmanaban D.A."/>
            <person name="Shouche Y.S."/>
            <person name="Pawar S."/>
            <person name="Vaishampayan P."/>
            <person name="Dutt C.B."/>
            <person name="Datta G.N."/>
            <person name="Manchanda R.K."/>
            <person name="Rao U.R."/>
            <person name="Bhargava P.M."/>
            <person name="Narlikar J.V."/>
        </authorList>
    </citation>
    <scope>NUCLEOTIDE SEQUENCE [LARGE SCALE GENOMIC DNA]</scope>
    <source>
        <strain evidence="4 6">PVAS-1</strain>
    </source>
</reference>
<dbReference type="Pfam" id="PF00378">
    <property type="entry name" value="ECH_1"/>
    <property type="match status" value="1"/>
</dbReference>
<keyword evidence="6" id="KW-1185">Reference proteome</keyword>
<dbReference type="PATRIC" id="fig|1210046.3.peg.2352"/>
<evidence type="ECO:0000313" key="5">
    <source>
        <dbReference type="Proteomes" id="UP000004474"/>
    </source>
</evidence>
<dbReference type="InterPro" id="IPR018376">
    <property type="entry name" value="Enoyl-CoA_hyd/isom_CS"/>
</dbReference>
<name>K1EMM0_9MICO</name>
<proteinExistence type="inferred from homology"/>
<dbReference type="eggNOG" id="COG1024">
    <property type="taxonomic scope" value="Bacteria"/>
</dbReference>
<reference evidence="4" key="3">
    <citation type="submission" date="2017-11" db="EMBL/GenBank/DDBJ databases">
        <authorList>
            <person name="Seuylemezian A."/>
            <person name="Cooper K."/>
            <person name="Vaishampayan P."/>
        </authorList>
    </citation>
    <scope>NUCLEOTIDE SEQUENCE</scope>
    <source>
        <strain evidence="4">PVAS-1</strain>
    </source>
</reference>
<dbReference type="InterPro" id="IPR029045">
    <property type="entry name" value="ClpP/crotonase-like_dom_sf"/>
</dbReference>
<dbReference type="Gene3D" id="3.90.226.10">
    <property type="entry name" value="2-enoyl-CoA Hydratase, Chain A, domain 1"/>
    <property type="match status" value="1"/>
</dbReference>
<evidence type="ECO:0000313" key="3">
    <source>
        <dbReference type="EMBL" id="EKA60548.1"/>
    </source>
</evidence>
<evidence type="ECO:0000313" key="6">
    <source>
        <dbReference type="Proteomes" id="UP000288711"/>
    </source>
</evidence>
<dbReference type="OrthoDB" id="8452484at2"/>
<dbReference type="STRING" id="1210046.B277_12236"/>
<organism evidence="3 5">
    <name type="scientific">Janibacter hoylei PVAS-1</name>
    <dbReference type="NCBI Taxonomy" id="1210046"/>
    <lineage>
        <taxon>Bacteria</taxon>
        <taxon>Bacillati</taxon>
        <taxon>Actinomycetota</taxon>
        <taxon>Actinomycetes</taxon>
        <taxon>Micrococcales</taxon>
        <taxon>Intrasporangiaceae</taxon>
        <taxon>Janibacter</taxon>
    </lineage>
</organism>
<accession>K1EMM0</accession>
<gene>
    <name evidence="3" type="ORF">B277_12236</name>
    <name evidence="4" type="ORF">CWN80_05420</name>
</gene>